<dbReference type="EMBL" id="BMAC01000152">
    <property type="protein sequence ID" value="GFP87723.1"/>
    <property type="molecule type" value="Genomic_DNA"/>
</dbReference>
<comment type="caution">
    <text evidence="3">The sequence shown here is derived from an EMBL/GenBank/DDBJ whole genome shotgun (WGS) entry which is preliminary data.</text>
</comment>
<protein>
    <submittedName>
        <fullName evidence="3">Mannosylglycoprotein endo-beta-mannosidase</fullName>
    </submittedName>
</protein>
<evidence type="ECO:0000256" key="1">
    <source>
        <dbReference type="ARBA" id="ARBA00022801"/>
    </source>
</evidence>
<dbReference type="Proteomes" id="UP000653305">
    <property type="component" value="Unassembled WGS sequence"/>
</dbReference>
<proteinExistence type="predicted"/>
<dbReference type="InterPro" id="IPR008979">
    <property type="entry name" value="Galactose-bd-like_sf"/>
</dbReference>
<evidence type="ECO:0000313" key="4">
    <source>
        <dbReference type="Proteomes" id="UP000653305"/>
    </source>
</evidence>
<dbReference type="InterPro" id="IPR043534">
    <property type="entry name" value="EBDG/EBM"/>
</dbReference>
<evidence type="ECO:0000313" key="3">
    <source>
        <dbReference type="EMBL" id="GFP87723.1"/>
    </source>
</evidence>
<evidence type="ECO:0000259" key="2">
    <source>
        <dbReference type="Pfam" id="PF22666"/>
    </source>
</evidence>
<dbReference type="PANTHER" id="PTHR43536">
    <property type="entry name" value="MANNOSYLGLYCOPROTEIN ENDO-BETA-MANNOSIDASE"/>
    <property type="match status" value="1"/>
</dbReference>
<dbReference type="AlphaFoldDB" id="A0A830BUU3"/>
<feature type="domain" description="Beta-mannosidase-like galactose-binding" evidence="2">
    <location>
        <begin position="18"/>
        <end position="86"/>
    </location>
</feature>
<dbReference type="Gene3D" id="2.60.120.260">
    <property type="entry name" value="Galactose-binding domain-like"/>
    <property type="match status" value="1"/>
</dbReference>
<dbReference type="SUPFAM" id="SSF49785">
    <property type="entry name" value="Galactose-binding domain-like"/>
    <property type="match status" value="1"/>
</dbReference>
<reference evidence="3" key="1">
    <citation type="submission" date="2020-07" db="EMBL/GenBank/DDBJ databases">
        <title>Ethylene signaling mediates host invasion by parasitic plants.</title>
        <authorList>
            <person name="Yoshida S."/>
        </authorList>
    </citation>
    <scope>NUCLEOTIDE SEQUENCE</scope>
    <source>
        <strain evidence="3">Okayama</strain>
    </source>
</reference>
<dbReference type="OrthoDB" id="408320at2759"/>
<dbReference type="Pfam" id="PF22666">
    <property type="entry name" value="Glyco_hydro_2_N2"/>
    <property type="match status" value="1"/>
</dbReference>
<organism evidence="3 4">
    <name type="scientific">Phtheirospermum japonicum</name>
    <dbReference type="NCBI Taxonomy" id="374723"/>
    <lineage>
        <taxon>Eukaryota</taxon>
        <taxon>Viridiplantae</taxon>
        <taxon>Streptophyta</taxon>
        <taxon>Embryophyta</taxon>
        <taxon>Tracheophyta</taxon>
        <taxon>Spermatophyta</taxon>
        <taxon>Magnoliopsida</taxon>
        <taxon>eudicotyledons</taxon>
        <taxon>Gunneridae</taxon>
        <taxon>Pentapetalae</taxon>
        <taxon>asterids</taxon>
        <taxon>lamiids</taxon>
        <taxon>Lamiales</taxon>
        <taxon>Orobanchaceae</taxon>
        <taxon>Orobanchaceae incertae sedis</taxon>
        <taxon>Phtheirospermum</taxon>
    </lineage>
</organism>
<dbReference type="PANTHER" id="PTHR43536:SF1">
    <property type="entry name" value="MANNOSYLGLYCOPROTEIN ENDO-BETA-MANNOSIDASE"/>
    <property type="match status" value="1"/>
</dbReference>
<accession>A0A830BUU3</accession>
<sequence>MGDTYQETILRTCNTFVKTTESLLAKQSANQHVDLNFRAINYSAEVYLNGHKELLPKGMFRRHSIDASDFLKPNGENLLAVLVYPPDHPGEIPPAGGQGGDHESVVVARKLDFPTFHGKDPMAWLSRAEWYFRLHQAEESAKVERALINSVRRLNSAISPLPHVSRDAGREPRITWDKTGHGSRTCRSGPSAWDVGRSRMKRGAGVRHGLLGTPKGWNSGRPGASSARLRAKTLAEVGLPNCFYSTFLRTSDGDFLGCSGIVVISLSCKGDSPLTVYRMGMKLCGDLKDGVSYSMVQADIDLEFGCGSYALYACPQIGCLAMYTQECRP</sequence>
<gene>
    <name evidence="3" type="ORF">PHJA_000916000</name>
</gene>
<keyword evidence="4" id="KW-1185">Reference proteome</keyword>
<dbReference type="InterPro" id="IPR054593">
    <property type="entry name" value="Beta-mannosidase-like_N2"/>
</dbReference>
<dbReference type="GO" id="GO:0004553">
    <property type="term" value="F:hydrolase activity, hydrolyzing O-glycosyl compounds"/>
    <property type="evidence" value="ECO:0007669"/>
    <property type="project" value="InterPro"/>
</dbReference>
<keyword evidence="1" id="KW-0378">Hydrolase</keyword>
<name>A0A830BUU3_9LAMI</name>